<protein>
    <submittedName>
        <fullName evidence="2">Uncharacterized protein</fullName>
    </submittedName>
</protein>
<dbReference type="EMBL" id="CP110636">
    <property type="protein sequence ID" value="UZJ29927.1"/>
    <property type="molecule type" value="Genomic_DNA"/>
</dbReference>
<keyword evidence="1" id="KW-0732">Signal</keyword>
<proteinExistence type="predicted"/>
<dbReference type="RefSeq" id="WP_265361427.1">
    <property type="nucleotide sequence ID" value="NZ_CP110636.1"/>
</dbReference>
<evidence type="ECO:0000313" key="2">
    <source>
        <dbReference type="EMBL" id="UZJ29927.1"/>
    </source>
</evidence>
<evidence type="ECO:0000256" key="1">
    <source>
        <dbReference type="SAM" id="SignalP"/>
    </source>
</evidence>
<keyword evidence="3" id="KW-1185">Reference proteome</keyword>
<sequence length="245" mass="25596">MSSGSTMRRIGSAAVAGAAALAVLAPTASAAGRPAPPAPVGAVQHSLMSKLTVTGYLQYLASRHTPEAKRTLTAFRALPKAKQQKFVGYLQNRKVYQALTASLKGTTRPGGLRRATPYNPDVSFVKEVRVEAKGKVAGAVNTRVGFAMSEEIFGIPVTTEKVWVQYLAKGGRATQLKGGGATVTNVNAAVDIKGGGTPRLVRGAATLSATWKATPRHASFGKGIDKLQALDAGVQGYWRASLHNA</sequence>
<dbReference type="Proteomes" id="UP001164959">
    <property type="component" value="Chromosome"/>
</dbReference>
<name>A0ABY6P8J3_9ACTN</name>
<organism evidence="2 3">
    <name type="scientific">Streptomyces endophytica</name>
    <dbReference type="NCBI Taxonomy" id="2991496"/>
    <lineage>
        <taxon>Bacteria</taxon>
        <taxon>Bacillati</taxon>
        <taxon>Actinomycetota</taxon>
        <taxon>Actinomycetes</taxon>
        <taxon>Kitasatosporales</taxon>
        <taxon>Streptomycetaceae</taxon>
        <taxon>Streptomyces</taxon>
    </lineage>
</organism>
<gene>
    <name evidence="2" type="ORF">OJ254_05155</name>
</gene>
<feature type="chain" id="PRO_5047273198" evidence="1">
    <location>
        <begin position="31"/>
        <end position="245"/>
    </location>
</feature>
<feature type="signal peptide" evidence="1">
    <location>
        <begin position="1"/>
        <end position="30"/>
    </location>
</feature>
<evidence type="ECO:0000313" key="3">
    <source>
        <dbReference type="Proteomes" id="UP001164959"/>
    </source>
</evidence>
<reference evidence="2" key="1">
    <citation type="submission" date="2022-11" db="EMBL/GenBank/DDBJ databases">
        <title>Identification and genomic analyses of a novel endophytic actinobacterium Streptomyces endophytica sp. nov. with potential for biocontrol of Yam anthracnose.</title>
        <authorList>
            <person name="Huang X."/>
        </authorList>
    </citation>
    <scope>NUCLEOTIDE SEQUENCE</scope>
    <source>
        <strain evidence="2">HNM0140</strain>
    </source>
</reference>
<accession>A0ABY6P8J3</accession>